<dbReference type="OrthoDB" id="5647316at2"/>
<protein>
    <submittedName>
        <fullName evidence="1">Uncharacterized protein</fullName>
    </submittedName>
</protein>
<gene>
    <name evidence="1" type="ORF">NCTC11532_02135</name>
</gene>
<reference evidence="1 2" key="1">
    <citation type="submission" date="2018-06" db="EMBL/GenBank/DDBJ databases">
        <authorList>
            <consortium name="Pathogen Informatics"/>
            <person name="Doyle S."/>
        </authorList>
    </citation>
    <scope>NUCLEOTIDE SEQUENCE [LARGE SCALE GENOMIC DNA]</scope>
    <source>
        <strain evidence="1 2">NCTC11532</strain>
    </source>
</reference>
<accession>A0A378LVS0</accession>
<keyword evidence="2" id="KW-1185">Reference proteome</keyword>
<name>A0A378LVS0_9GAMM</name>
<evidence type="ECO:0000313" key="1">
    <source>
        <dbReference type="EMBL" id="STY29933.1"/>
    </source>
</evidence>
<dbReference type="AlphaFoldDB" id="A0A378LVS0"/>
<evidence type="ECO:0000313" key="2">
    <source>
        <dbReference type="Proteomes" id="UP000255297"/>
    </source>
</evidence>
<organism evidence="1 2">
    <name type="scientific">Legionella wadsworthii</name>
    <dbReference type="NCBI Taxonomy" id="28088"/>
    <lineage>
        <taxon>Bacteria</taxon>
        <taxon>Pseudomonadati</taxon>
        <taxon>Pseudomonadota</taxon>
        <taxon>Gammaproteobacteria</taxon>
        <taxon>Legionellales</taxon>
        <taxon>Legionellaceae</taxon>
        <taxon>Legionella</taxon>
    </lineage>
</organism>
<sequence length="157" mass="17578">MKKIYAIVSPAYTKVGDGFTDLASYFALPFHTVAFEQISGYSLGHKVLFTESLETAKGMLESGIQTSKSDAKTAIQKAIIELDADDEEKITGFNKIYTVDYDKRYEQAENNFFKSLRIPKWSERAINAQNEATSGALDEMNIQYQQTKQATPEPALT</sequence>
<dbReference type="EMBL" id="UGPB01000001">
    <property type="protein sequence ID" value="STY29933.1"/>
    <property type="molecule type" value="Genomic_DNA"/>
</dbReference>
<dbReference type="RefSeq" id="WP_031564612.1">
    <property type="nucleotide sequence ID" value="NZ_CAAAIS010000001.1"/>
</dbReference>
<proteinExistence type="predicted"/>
<dbReference type="Proteomes" id="UP000255297">
    <property type="component" value="Unassembled WGS sequence"/>
</dbReference>